<keyword evidence="4" id="KW-1185">Reference proteome</keyword>
<keyword evidence="1" id="KW-1133">Transmembrane helix</keyword>
<reference evidence="3 5" key="2">
    <citation type="submission" date="2020-08" db="EMBL/GenBank/DDBJ databases">
        <title>Sequencing the genomes of 1000 actinobacteria strains.</title>
        <authorList>
            <person name="Klenk H.-P."/>
        </authorList>
    </citation>
    <scope>NUCLEOTIDE SEQUENCE [LARGE SCALE GENOMIC DNA]</scope>
    <source>
        <strain evidence="3 5">DSM 21065</strain>
    </source>
</reference>
<comment type="caution">
    <text evidence="2">The sequence shown here is derived from an EMBL/GenBank/DDBJ whole genome shotgun (WGS) entry which is preliminary data.</text>
</comment>
<evidence type="ECO:0000313" key="2">
    <source>
        <dbReference type="EMBL" id="KGJ81727.1"/>
    </source>
</evidence>
<evidence type="ECO:0000256" key="1">
    <source>
        <dbReference type="SAM" id="Phobius"/>
    </source>
</evidence>
<dbReference type="OrthoDB" id="9843505at2"/>
<accession>A0A099JVM5</accession>
<feature type="transmembrane region" description="Helical" evidence="1">
    <location>
        <begin position="12"/>
        <end position="34"/>
    </location>
</feature>
<proteinExistence type="predicted"/>
<evidence type="ECO:0000313" key="3">
    <source>
        <dbReference type="EMBL" id="MBB5642479.1"/>
    </source>
</evidence>
<protein>
    <submittedName>
        <fullName evidence="2">Uncharacterized protein</fullName>
    </submittedName>
</protein>
<keyword evidence="1" id="KW-0812">Transmembrane</keyword>
<name>A0A099JVM5_9MICO</name>
<reference evidence="2 4" key="1">
    <citation type="submission" date="2014-08" db="EMBL/GenBank/DDBJ databases">
        <authorList>
            <person name="Sisinthy S."/>
        </authorList>
    </citation>
    <scope>NUCLEOTIDE SEQUENCE [LARGE SCALE GENOMIC DNA]</scope>
    <source>
        <strain evidence="2 4">RuG17</strain>
    </source>
</reference>
<dbReference type="AlphaFoldDB" id="A0A099JVM5"/>
<dbReference type="STRING" id="1001240.GY21_01165"/>
<organism evidence="2 4">
    <name type="scientific">Cryobacterium roopkundense</name>
    <dbReference type="NCBI Taxonomy" id="1001240"/>
    <lineage>
        <taxon>Bacteria</taxon>
        <taxon>Bacillati</taxon>
        <taxon>Actinomycetota</taxon>
        <taxon>Actinomycetes</taxon>
        <taxon>Micrococcales</taxon>
        <taxon>Microbacteriaceae</taxon>
        <taxon>Cryobacterium</taxon>
    </lineage>
</organism>
<dbReference type="Proteomes" id="UP000561726">
    <property type="component" value="Unassembled WGS sequence"/>
</dbReference>
<evidence type="ECO:0000313" key="5">
    <source>
        <dbReference type="Proteomes" id="UP000561726"/>
    </source>
</evidence>
<gene>
    <name evidence="3" type="ORF">BJ997_003027</name>
    <name evidence="2" type="ORF">GY21_01165</name>
</gene>
<sequence length="124" mass="13752">MTLLGVPWDGIFAASIVTAIAALTTLTWTIRAWFLTRNHANALSDKQIAAQQALLEQQLHAQKPVDARGQFMERLEWAAHLAESSSPTEQFLGLEMLKRLVVAPWATPADREYALQIATKLGLE</sequence>
<dbReference type="EMBL" id="JACHBQ010000001">
    <property type="protein sequence ID" value="MBB5642479.1"/>
    <property type="molecule type" value="Genomic_DNA"/>
</dbReference>
<dbReference type="Proteomes" id="UP000029864">
    <property type="component" value="Unassembled WGS sequence"/>
</dbReference>
<keyword evidence="1" id="KW-0472">Membrane</keyword>
<dbReference type="EMBL" id="JPXF01000003">
    <property type="protein sequence ID" value="KGJ81727.1"/>
    <property type="molecule type" value="Genomic_DNA"/>
</dbReference>
<evidence type="ECO:0000313" key="4">
    <source>
        <dbReference type="Proteomes" id="UP000029864"/>
    </source>
</evidence>
<dbReference type="RefSeq" id="WP_035834675.1">
    <property type="nucleotide sequence ID" value="NZ_JACHBQ010000001.1"/>
</dbReference>